<dbReference type="AlphaFoldDB" id="D7MA91"/>
<dbReference type="SUPFAM" id="SSF52058">
    <property type="entry name" value="L domain-like"/>
    <property type="match status" value="1"/>
</dbReference>
<dbReference type="Gramene" id="scaffold_702911.1">
    <property type="protein sequence ID" value="scaffold_702911.1"/>
    <property type="gene ID" value="scaffold_702911.1"/>
</dbReference>
<dbReference type="PANTHER" id="PTHR31900">
    <property type="entry name" value="F-BOX/RNI SUPERFAMILY PROTEIN-RELATED"/>
    <property type="match status" value="1"/>
</dbReference>
<sequence length="291" mass="33774">MWFECKSVWQFLDKSLKIHKAPVLESISVHLGRQCPVDEDVGKWITNVIDRKVCELFFTLNWSPKPIKLPDSLYTCHTLVHLRLSRKILVELVSHSYLPSLTRLDLKCVFFKDEDSLVRLLSGCHNLKDLYVKRHIEDNVKNFKVKVSSLKFLVYVYEKNHSIEYTRGSLVIDSYALTKVIVYDNSGDSCTIENTPHLDKASIFVMCYPGGKFMFSSLIFFDVHLNIATVKCCTTINFSQLVECRIQPRNFDWLEPLMVLVQNSPKLKLLLIDQVRTLSIILIKRMQILVD</sequence>
<name>D7MA91_ARALL</name>
<dbReference type="InterPro" id="IPR032675">
    <property type="entry name" value="LRR_dom_sf"/>
</dbReference>
<dbReference type="Pfam" id="PF24758">
    <property type="entry name" value="LRR_At5g56370"/>
    <property type="match status" value="1"/>
</dbReference>
<organism evidence="3">
    <name type="scientific">Arabidopsis lyrata subsp. lyrata</name>
    <name type="common">Lyre-leaved rock-cress</name>
    <dbReference type="NCBI Taxonomy" id="81972"/>
    <lineage>
        <taxon>Eukaryota</taxon>
        <taxon>Viridiplantae</taxon>
        <taxon>Streptophyta</taxon>
        <taxon>Embryophyta</taxon>
        <taxon>Tracheophyta</taxon>
        <taxon>Spermatophyta</taxon>
        <taxon>Magnoliopsida</taxon>
        <taxon>eudicotyledons</taxon>
        <taxon>Gunneridae</taxon>
        <taxon>Pentapetalae</taxon>
        <taxon>rosids</taxon>
        <taxon>malvids</taxon>
        <taxon>Brassicales</taxon>
        <taxon>Brassicaceae</taxon>
        <taxon>Camelineae</taxon>
        <taxon>Arabidopsis</taxon>
    </lineage>
</organism>
<dbReference type="InterPro" id="IPR050232">
    <property type="entry name" value="FBL13/AtMIF1-like"/>
</dbReference>
<dbReference type="Gene3D" id="3.80.10.10">
    <property type="entry name" value="Ribonuclease Inhibitor"/>
    <property type="match status" value="1"/>
</dbReference>
<dbReference type="HOGENOM" id="CLU_010721_1_2_1"/>
<gene>
    <name evidence="2" type="ORF">ARALYDRAFT_915169</name>
</gene>
<evidence type="ECO:0000313" key="2">
    <source>
        <dbReference type="EMBL" id="EFH46448.1"/>
    </source>
</evidence>
<dbReference type="InterPro" id="IPR055411">
    <property type="entry name" value="LRR_FXL15/At3g58940/PEG3-like"/>
</dbReference>
<reference evidence="3" key="1">
    <citation type="journal article" date="2011" name="Nat. Genet.">
        <title>The Arabidopsis lyrata genome sequence and the basis of rapid genome size change.</title>
        <authorList>
            <person name="Hu T.T."/>
            <person name="Pattyn P."/>
            <person name="Bakker E.G."/>
            <person name="Cao J."/>
            <person name="Cheng J.-F."/>
            <person name="Clark R.M."/>
            <person name="Fahlgren N."/>
            <person name="Fawcett J.A."/>
            <person name="Grimwood J."/>
            <person name="Gundlach H."/>
            <person name="Haberer G."/>
            <person name="Hollister J.D."/>
            <person name="Ossowski S."/>
            <person name="Ottilar R.P."/>
            <person name="Salamov A.A."/>
            <person name="Schneeberger K."/>
            <person name="Spannagl M."/>
            <person name="Wang X."/>
            <person name="Yang L."/>
            <person name="Nasrallah M.E."/>
            <person name="Bergelson J."/>
            <person name="Carrington J.C."/>
            <person name="Gaut B.S."/>
            <person name="Schmutz J."/>
            <person name="Mayer K.F.X."/>
            <person name="Van de Peer Y."/>
            <person name="Grigoriev I.V."/>
            <person name="Nordborg M."/>
            <person name="Weigel D."/>
            <person name="Guo Y.-L."/>
        </authorList>
    </citation>
    <scope>NUCLEOTIDE SEQUENCE [LARGE SCALE GENOMIC DNA]</scope>
    <source>
        <strain evidence="3">cv. MN47</strain>
    </source>
</reference>
<accession>D7MA91</accession>
<dbReference type="Proteomes" id="UP000008694">
    <property type="component" value="Unassembled WGS sequence"/>
</dbReference>
<dbReference type="EMBL" id="GL348719">
    <property type="protein sequence ID" value="EFH46448.1"/>
    <property type="molecule type" value="Genomic_DNA"/>
</dbReference>
<keyword evidence="3" id="KW-1185">Reference proteome</keyword>
<protein>
    <recommendedName>
        <fullName evidence="1">F-box/LRR-repeat protein 15/At3g58940/PEG3-like LRR domain-containing protein</fullName>
    </recommendedName>
</protein>
<evidence type="ECO:0000259" key="1">
    <source>
        <dbReference type="Pfam" id="PF24758"/>
    </source>
</evidence>
<evidence type="ECO:0000313" key="3">
    <source>
        <dbReference type="Proteomes" id="UP000008694"/>
    </source>
</evidence>
<dbReference type="PANTHER" id="PTHR31900:SF34">
    <property type="entry name" value="EMB|CAB62440.1-RELATED"/>
    <property type="match status" value="1"/>
</dbReference>
<feature type="domain" description="F-box/LRR-repeat protein 15/At3g58940/PEG3-like LRR" evidence="1">
    <location>
        <begin position="42"/>
        <end position="158"/>
    </location>
</feature>
<proteinExistence type="predicted"/>